<dbReference type="InterPro" id="IPR005123">
    <property type="entry name" value="Oxoglu/Fe-dep_dioxygenase_dom"/>
</dbReference>
<keyword evidence="1" id="KW-0479">Metal-binding</keyword>
<dbReference type="InterPro" id="IPR044861">
    <property type="entry name" value="IPNS-like_FE2OG_OXY"/>
</dbReference>
<reference evidence="3" key="1">
    <citation type="submission" date="2020-05" db="EMBL/GenBank/DDBJ databases">
        <title>Mycena genomes resolve the evolution of fungal bioluminescence.</title>
        <authorList>
            <person name="Tsai I.J."/>
        </authorList>
    </citation>
    <scope>NUCLEOTIDE SEQUENCE</scope>
    <source>
        <strain evidence="3">160909Yilan</strain>
    </source>
</reference>
<dbReference type="Pfam" id="PF14226">
    <property type="entry name" value="DIOX_N"/>
    <property type="match status" value="1"/>
</dbReference>
<dbReference type="OrthoDB" id="406156at2759"/>
<proteinExistence type="inferred from homology"/>
<accession>A0A8H7DCU0</accession>
<keyword evidence="4" id="KW-1185">Reference proteome</keyword>
<evidence type="ECO:0000313" key="4">
    <source>
        <dbReference type="Proteomes" id="UP000623467"/>
    </source>
</evidence>
<comment type="caution">
    <text evidence="3">The sequence shown here is derived from an EMBL/GenBank/DDBJ whole genome shotgun (WGS) entry which is preliminary data.</text>
</comment>
<dbReference type="PANTHER" id="PTHR47990">
    <property type="entry name" value="2-OXOGLUTARATE (2OG) AND FE(II)-DEPENDENT OXYGENASE SUPERFAMILY PROTEIN-RELATED"/>
    <property type="match status" value="1"/>
</dbReference>
<evidence type="ECO:0000259" key="2">
    <source>
        <dbReference type="PROSITE" id="PS51471"/>
    </source>
</evidence>
<dbReference type="AlphaFoldDB" id="A0A8H7DCU0"/>
<evidence type="ECO:0000313" key="3">
    <source>
        <dbReference type="EMBL" id="KAF7366896.1"/>
    </source>
</evidence>
<keyword evidence="1" id="KW-0408">Iron</keyword>
<dbReference type="InterPro" id="IPR026992">
    <property type="entry name" value="DIOX_N"/>
</dbReference>
<dbReference type="GO" id="GO:0016491">
    <property type="term" value="F:oxidoreductase activity"/>
    <property type="evidence" value="ECO:0007669"/>
    <property type="project" value="UniProtKB-KW"/>
</dbReference>
<feature type="domain" description="Fe2OG dioxygenase" evidence="2">
    <location>
        <begin position="193"/>
        <end position="301"/>
    </location>
</feature>
<dbReference type="Pfam" id="PF03171">
    <property type="entry name" value="2OG-FeII_Oxy"/>
    <property type="match status" value="1"/>
</dbReference>
<dbReference type="Gene3D" id="2.60.120.330">
    <property type="entry name" value="B-lactam Antibiotic, Isopenicillin N Synthase, Chain"/>
    <property type="match status" value="1"/>
</dbReference>
<gene>
    <name evidence="3" type="ORF">MSAN_00948300</name>
</gene>
<sequence length="372" mass="42157">MPPAPRRINPPPTREKLDYADMAVIDLSKAQDAKGRADLAIQVSEAMQTLGFLYVINHGYTSSQTERIFDIADVLFSCVDSDEKRLYAANTKVTGSHQGYKPRQSWHINNGVQDQLEHYAIHRNVTMRQHPEAIRPFLNEIEAFARHTHFNLRLLALGLELPEETLVNLHGFSSVGETQGKISFLRQVVLPYLLDKARFIKYYPRSEDDELKTKNVWLKGHTDIGSITVLYSQPIAALQMLGQGGKWKWVKHIENAVIINAGDVMEFLSGGYYKATIHRVVQPPVDQRNHTRLGVFYFALPDDNVQLVPFIESPVLQRVGIVRRYEDADAPTTEAWRKSRTSAYGYTQLKAADNGSGVEEETINGVLVKHYN</sequence>
<name>A0A8H7DCU0_9AGAR</name>
<evidence type="ECO:0000256" key="1">
    <source>
        <dbReference type="RuleBase" id="RU003682"/>
    </source>
</evidence>
<dbReference type="Proteomes" id="UP000623467">
    <property type="component" value="Unassembled WGS sequence"/>
</dbReference>
<dbReference type="SUPFAM" id="SSF51197">
    <property type="entry name" value="Clavaminate synthase-like"/>
    <property type="match status" value="1"/>
</dbReference>
<dbReference type="PRINTS" id="PR00682">
    <property type="entry name" value="IPNSYNTHASE"/>
</dbReference>
<keyword evidence="1" id="KW-0560">Oxidoreductase</keyword>
<dbReference type="InterPro" id="IPR027443">
    <property type="entry name" value="IPNS-like_sf"/>
</dbReference>
<comment type="similarity">
    <text evidence="1">Belongs to the iron/ascorbate-dependent oxidoreductase family.</text>
</comment>
<dbReference type="EMBL" id="JACAZH010000006">
    <property type="protein sequence ID" value="KAF7366896.1"/>
    <property type="molecule type" value="Genomic_DNA"/>
</dbReference>
<dbReference type="PROSITE" id="PS51471">
    <property type="entry name" value="FE2OG_OXY"/>
    <property type="match status" value="1"/>
</dbReference>
<dbReference type="GO" id="GO:0046872">
    <property type="term" value="F:metal ion binding"/>
    <property type="evidence" value="ECO:0007669"/>
    <property type="project" value="UniProtKB-KW"/>
</dbReference>
<protein>
    <recommendedName>
        <fullName evidence="2">Fe2OG dioxygenase domain-containing protein</fullName>
    </recommendedName>
</protein>
<organism evidence="3 4">
    <name type="scientific">Mycena sanguinolenta</name>
    <dbReference type="NCBI Taxonomy" id="230812"/>
    <lineage>
        <taxon>Eukaryota</taxon>
        <taxon>Fungi</taxon>
        <taxon>Dikarya</taxon>
        <taxon>Basidiomycota</taxon>
        <taxon>Agaricomycotina</taxon>
        <taxon>Agaricomycetes</taxon>
        <taxon>Agaricomycetidae</taxon>
        <taxon>Agaricales</taxon>
        <taxon>Marasmiineae</taxon>
        <taxon>Mycenaceae</taxon>
        <taxon>Mycena</taxon>
    </lineage>
</organism>
<dbReference type="InterPro" id="IPR050231">
    <property type="entry name" value="Iron_ascorbate_oxido_reductase"/>
</dbReference>